<dbReference type="PANTHER" id="PTHR12475:SF4">
    <property type="entry name" value="PROTEIN THEM6"/>
    <property type="match status" value="1"/>
</dbReference>
<protein>
    <submittedName>
        <fullName evidence="1">Acyl-CoA thioesterase FadM</fullName>
    </submittedName>
</protein>
<reference evidence="1 2" key="1">
    <citation type="submission" date="2018-03" db="EMBL/GenBank/DDBJ databases">
        <title>Genomic Encyclopedia of Archaeal and Bacterial Type Strains, Phase II (KMG-II): from individual species to whole genera.</title>
        <authorList>
            <person name="Goeker M."/>
        </authorList>
    </citation>
    <scope>NUCLEOTIDE SEQUENCE [LARGE SCALE GENOMIC DNA]</scope>
    <source>
        <strain evidence="1 2">DSM 25027</strain>
    </source>
</reference>
<dbReference type="Pfam" id="PF13279">
    <property type="entry name" value="4HBT_2"/>
    <property type="match status" value="1"/>
</dbReference>
<dbReference type="EMBL" id="PVYX01000001">
    <property type="protein sequence ID" value="PRX57503.1"/>
    <property type="molecule type" value="Genomic_DNA"/>
</dbReference>
<sequence length="177" mass="21409">MIYYWLHMLYIYIGAKFFWSKVSLESDLSRIRTVNILDCDSLRYMANSKYFYYMDFIRFEILFRSKLYENTFKKGIFPVLGSQKIIYKKPLKRWTKFSITLILDGWDEKWGYHRQVFKQNNEICAIGYTKFAFWKNGKALYLPKILADSGVKKTEMNPSSEMLNMFKNDYEMIKNQN</sequence>
<dbReference type="CDD" id="cd00586">
    <property type="entry name" value="4HBT"/>
    <property type="match status" value="1"/>
</dbReference>
<comment type="caution">
    <text evidence="1">The sequence shown here is derived from an EMBL/GenBank/DDBJ whole genome shotgun (WGS) entry which is preliminary data.</text>
</comment>
<dbReference type="PANTHER" id="PTHR12475">
    <property type="match status" value="1"/>
</dbReference>
<dbReference type="SUPFAM" id="SSF54637">
    <property type="entry name" value="Thioesterase/thiol ester dehydrase-isomerase"/>
    <property type="match status" value="1"/>
</dbReference>
<dbReference type="OrthoDB" id="1432498at2"/>
<gene>
    <name evidence="1" type="ORF">CLV81_1508</name>
</gene>
<dbReference type="InterPro" id="IPR051490">
    <property type="entry name" value="THEM6_lcsJ_thioesterase"/>
</dbReference>
<organism evidence="1 2">
    <name type="scientific">Flagellimonas meridianipacifica</name>
    <dbReference type="NCBI Taxonomy" id="1080225"/>
    <lineage>
        <taxon>Bacteria</taxon>
        <taxon>Pseudomonadati</taxon>
        <taxon>Bacteroidota</taxon>
        <taxon>Flavobacteriia</taxon>
        <taxon>Flavobacteriales</taxon>
        <taxon>Flavobacteriaceae</taxon>
        <taxon>Flagellimonas</taxon>
    </lineage>
</organism>
<evidence type="ECO:0000313" key="1">
    <source>
        <dbReference type="EMBL" id="PRX57503.1"/>
    </source>
</evidence>
<dbReference type="Gene3D" id="3.10.129.10">
    <property type="entry name" value="Hotdog Thioesterase"/>
    <property type="match status" value="1"/>
</dbReference>
<dbReference type="Proteomes" id="UP000237640">
    <property type="component" value="Unassembled WGS sequence"/>
</dbReference>
<proteinExistence type="predicted"/>
<dbReference type="RefSeq" id="WP_106144393.1">
    <property type="nucleotide sequence ID" value="NZ_PVYX01000001.1"/>
</dbReference>
<evidence type="ECO:0000313" key="2">
    <source>
        <dbReference type="Proteomes" id="UP000237640"/>
    </source>
</evidence>
<dbReference type="AlphaFoldDB" id="A0A2T0MIX0"/>
<keyword evidence="2" id="KW-1185">Reference proteome</keyword>
<name>A0A2T0MIX0_9FLAO</name>
<dbReference type="InterPro" id="IPR029069">
    <property type="entry name" value="HotDog_dom_sf"/>
</dbReference>
<accession>A0A2T0MIX0</accession>